<accession>A0A0F5QJE7</accession>
<dbReference type="InterPro" id="IPR036390">
    <property type="entry name" value="WH_DNA-bd_sf"/>
</dbReference>
<keyword evidence="7" id="KW-1185">Reference proteome</keyword>
<name>A0A0F5QJE7_9HYPH</name>
<dbReference type="OrthoDB" id="9814815at2"/>
<evidence type="ECO:0000256" key="3">
    <source>
        <dbReference type="ARBA" id="ARBA00023125"/>
    </source>
</evidence>
<dbReference type="InterPro" id="IPR014036">
    <property type="entry name" value="DeoR-like_C"/>
</dbReference>
<evidence type="ECO:0000256" key="1">
    <source>
        <dbReference type="ARBA" id="ARBA00022491"/>
    </source>
</evidence>
<dbReference type="EMBL" id="LANJ01000004">
    <property type="protein sequence ID" value="KKC40871.1"/>
    <property type="molecule type" value="Genomic_DNA"/>
</dbReference>
<dbReference type="InterPro" id="IPR018356">
    <property type="entry name" value="Tscrpt_reg_HTH_DeoR_CS"/>
</dbReference>
<reference evidence="6 7" key="1">
    <citation type="submission" date="2015-03" db="EMBL/GenBank/DDBJ databases">
        <authorList>
            <person name="Lepp D."/>
            <person name="Hassan Y.I."/>
            <person name="Li X.-Z."/>
            <person name="Zhou T."/>
        </authorList>
    </citation>
    <scope>NUCLEOTIDE SEQUENCE [LARGE SCALE GENOMIC DNA]</scope>
    <source>
        <strain evidence="6 7">E84</strain>
    </source>
</reference>
<dbReference type="SUPFAM" id="SSF46785">
    <property type="entry name" value="Winged helix' DNA-binding domain"/>
    <property type="match status" value="1"/>
</dbReference>
<dbReference type="GO" id="GO:0003677">
    <property type="term" value="F:DNA binding"/>
    <property type="evidence" value="ECO:0007669"/>
    <property type="project" value="UniProtKB-KW"/>
</dbReference>
<organism evidence="6 7">
    <name type="scientific">Devosia epidermidihirudinis</name>
    <dbReference type="NCBI Taxonomy" id="1293439"/>
    <lineage>
        <taxon>Bacteria</taxon>
        <taxon>Pseudomonadati</taxon>
        <taxon>Pseudomonadota</taxon>
        <taxon>Alphaproteobacteria</taxon>
        <taxon>Hyphomicrobiales</taxon>
        <taxon>Devosiaceae</taxon>
        <taxon>Devosia</taxon>
    </lineage>
</organism>
<dbReference type="Pfam" id="PF00455">
    <property type="entry name" value="DeoRC"/>
    <property type="match status" value="1"/>
</dbReference>
<evidence type="ECO:0000313" key="6">
    <source>
        <dbReference type="EMBL" id="KKC40871.1"/>
    </source>
</evidence>
<dbReference type="InterPro" id="IPR037171">
    <property type="entry name" value="NagB/RpiA_transferase-like"/>
</dbReference>
<dbReference type="PRINTS" id="PR00037">
    <property type="entry name" value="HTHLACR"/>
</dbReference>
<evidence type="ECO:0000259" key="5">
    <source>
        <dbReference type="PROSITE" id="PS51000"/>
    </source>
</evidence>
<sequence>MLTDERHDAIRQQLAQTGKVLAVDLAQQFGVSEDTIRRDLRELARQGVCRRVYGGALLPATDQGTLATRSTAFAAQKSQLAEVAASLVQDGQIVFIDAGSTNLAIAHALPRTLSLTVATNAPAIATALADHPSATIIMLGGLYEKSKGACLGPQTVHEVQQIYADLFILGTCAVDASIGVTALDPAEAEVKRAMLAQSNTLLIAASPEKLGTIAPFKIADVAAIDHLIVDSNTPSLHLAQFEAADVQVHRLPG</sequence>
<dbReference type="Proteomes" id="UP000033411">
    <property type="component" value="Unassembled WGS sequence"/>
</dbReference>
<dbReference type="GO" id="GO:0003700">
    <property type="term" value="F:DNA-binding transcription factor activity"/>
    <property type="evidence" value="ECO:0007669"/>
    <property type="project" value="InterPro"/>
</dbReference>
<dbReference type="InterPro" id="IPR001034">
    <property type="entry name" value="DeoR_HTH"/>
</dbReference>
<comment type="caution">
    <text evidence="6">The sequence shown here is derived from an EMBL/GenBank/DDBJ whole genome shotgun (WGS) entry which is preliminary data.</text>
</comment>
<keyword evidence="3" id="KW-0238">DNA-binding</keyword>
<dbReference type="Pfam" id="PF08220">
    <property type="entry name" value="HTH_DeoR"/>
    <property type="match status" value="1"/>
</dbReference>
<protein>
    <submittedName>
        <fullName evidence="6">DeoR faimly transcriptional regulator</fullName>
    </submittedName>
</protein>
<dbReference type="SMART" id="SM01134">
    <property type="entry name" value="DeoRC"/>
    <property type="match status" value="1"/>
</dbReference>
<feature type="domain" description="HTH deoR-type" evidence="5">
    <location>
        <begin position="3"/>
        <end position="58"/>
    </location>
</feature>
<dbReference type="PROSITE" id="PS51000">
    <property type="entry name" value="HTH_DEOR_2"/>
    <property type="match status" value="1"/>
</dbReference>
<evidence type="ECO:0000256" key="4">
    <source>
        <dbReference type="ARBA" id="ARBA00023163"/>
    </source>
</evidence>
<dbReference type="RefSeq" id="WP_046140129.1">
    <property type="nucleotide sequence ID" value="NZ_LANJ01000004.1"/>
</dbReference>
<keyword evidence="4" id="KW-0804">Transcription</keyword>
<dbReference type="InterPro" id="IPR050313">
    <property type="entry name" value="Carb_Metab_HTH_regulators"/>
</dbReference>
<dbReference type="PATRIC" id="fig|1293439.3.peg.2660"/>
<keyword evidence="2" id="KW-0805">Transcription regulation</keyword>
<dbReference type="AlphaFoldDB" id="A0A0F5QJE7"/>
<dbReference type="InterPro" id="IPR036388">
    <property type="entry name" value="WH-like_DNA-bd_sf"/>
</dbReference>
<keyword evidence="1" id="KW-0678">Repressor</keyword>
<dbReference type="PROSITE" id="PS00894">
    <property type="entry name" value="HTH_DEOR_1"/>
    <property type="match status" value="1"/>
</dbReference>
<dbReference type="SUPFAM" id="SSF100950">
    <property type="entry name" value="NagB/RpiA/CoA transferase-like"/>
    <property type="match status" value="1"/>
</dbReference>
<evidence type="ECO:0000256" key="2">
    <source>
        <dbReference type="ARBA" id="ARBA00023015"/>
    </source>
</evidence>
<dbReference type="Gene3D" id="1.10.10.10">
    <property type="entry name" value="Winged helix-like DNA-binding domain superfamily/Winged helix DNA-binding domain"/>
    <property type="match status" value="1"/>
</dbReference>
<dbReference type="PANTHER" id="PTHR30363:SF4">
    <property type="entry name" value="GLYCEROL-3-PHOSPHATE REGULON REPRESSOR"/>
    <property type="match status" value="1"/>
</dbReference>
<dbReference type="PANTHER" id="PTHR30363">
    <property type="entry name" value="HTH-TYPE TRANSCRIPTIONAL REGULATOR SRLR-RELATED"/>
    <property type="match status" value="1"/>
</dbReference>
<gene>
    <name evidence="6" type="ORF">WH87_01480</name>
</gene>
<evidence type="ECO:0000313" key="7">
    <source>
        <dbReference type="Proteomes" id="UP000033411"/>
    </source>
</evidence>
<proteinExistence type="predicted"/>
<dbReference type="SMART" id="SM00420">
    <property type="entry name" value="HTH_DEOR"/>
    <property type="match status" value="1"/>
</dbReference>
<dbReference type="STRING" id="1293439.WH87_01480"/>